<gene>
    <name evidence="1" type="ORF">WICPIJ_003961</name>
</gene>
<organism evidence="1 2">
    <name type="scientific">Wickerhamomyces pijperi</name>
    <name type="common">Yeast</name>
    <name type="synonym">Pichia pijperi</name>
    <dbReference type="NCBI Taxonomy" id="599730"/>
    <lineage>
        <taxon>Eukaryota</taxon>
        <taxon>Fungi</taxon>
        <taxon>Dikarya</taxon>
        <taxon>Ascomycota</taxon>
        <taxon>Saccharomycotina</taxon>
        <taxon>Saccharomycetes</taxon>
        <taxon>Phaffomycetales</taxon>
        <taxon>Wickerhamomycetaceae</taxon>
        <taxon>Wickerhamomyces</taxon>
    </lineage>
</organism>
<dbReference type="OrthoDB" id="5917226at2759"/>
<protein>
    <submittedName>
        <fullName evidence="1">Uncharacterized protein</fullName>
    </submittedName>
</protein>
<dbReference type="EMBL" id="JAEUBG010002181">
    <property type="protein sequence ID" value="KAH3685084.1"/>
    <property type="molecule type" value="Genomic_DNA"/>
</dbReference>
<reference evidence="1" key="1">
    <citation type="journal article" date="2021" name="Open Biol.">
        <title>Shared evolutionary footprints suggest mitochondrial oxidative damage underlies multiple complex I losses in fungi.</title>
        <authorList>
            <person name="Schikora-Tamarit M.A."/>
            <person name="Marcet-Houben M."/>
            <person name="Nosek J."/>
            <person name="Gabaldon T."/>
        </authorList>
    </citation>
    <scope>NUCLEOTIDE SEQUENCE</scope>
    <source>
        <strain evidence="1">CBS2887</strain>
    </source>
</reference>
<accession>A0A9P8TNE0</accession>
<reference evidence="1" key="2">
    <citation type="submission" date="2021-01" db="EMBL/GenBank/DDBJ databases">
        <authorList>
            <person name="Schikora-Tamarit M.A."/>
        </authorList>
    </citation>
    <scope>NUCLEOTIDE SEQUENCE</scope>
    <source>
        <strain evidence="1">CBS2887</strain>
    </source>
</reference>
<name>A0A9P8TNE0_WICPI</name>
<evidence type="ECO:0000313" key="1">
    <source>
        <dbReference type="EMBL" id="KAH3685084.1"/>
    </source>
</evidence>
<evidence type="ECO:0000313" key="2">
    <source>
        <dbReference type="Proteomes" id="UP000774326"/>
    </source>
</evidence>
<comment type="caution">
    <text evidence="1">The sequence shown here is derived from an EMBL/GenBank/DDBJ whole genome shotgun (WGS) entry which is preliminary data.</text>
</comment>
<proteinExistence type="predicted"/>
<sequence length="117" mass="12832">MNDHVVSEDNNIVTIPSKLRIIHHQSYVVVTPPGGDDSLWLSEELEGRWTVEVQITQERSLVGGETVLGDTDWNGSVDTDLTNVDFLDELRSIGTVSGENSNRVTKDVLVDEVNGGV</sequence>
<dbReference type="Proteomes" id="UP000774326">
    <property type="component" value="Unassembled WGS sequence"/>
</dbReference>
<dbReference type="AlphaFoldDB" id="A0A9P8TNE0"/>
<keyword evidence="2" id="KW-1185">Reference proteome</keyword>